<feature type="transmembrane region" description="Helical" evidence="1">
    <location>
        <begin position="52"/>
        <end position="73"/>
    </location>
</feature>
<accession>A0A6G9Y6N0</accession>
<dbReference type="AlphaFoldDB" id="A0A6G9Y6N0"/>
<keyword evidence="1" id="KW-1133">Transmembrane helix</keyword>
<gene>
    <name evidence="2" type="ORF">F5544_04400</name>
</gene>
<dbReference type="Proteomes" id="UP000503540">
    <property type="component" value="Chromosome"/>
</dbReference>
<name>A0A6G9Y6N0_9NOCA</name>
<evidence type="ECO:0000256" key="1">
    <source>
        <dbReference type="SAM" id="Phobius"/>
    </source>
</evidence>
<feature type="transmembrane region" description="Helical" evidence="1">
    <location>
        <begin position="15"/>
        <end position="40"/>
    </location>
</feature>
<dbReference type="RefSeq" id="WP_167471985.1">
    <property type="nucleotide sequence ID" value="NZ_CP046172.1"/>
</dbReference>
<sequence length="75" mass="8031">MKSLPSSVTQPMLELLGWLGWIVTLMCISRIIWAAALFIFRSHRYESIEGLLGSLLGGVVVGSAGLIAAALYAPL</sequence>
<protein>
    <submittedName>
        <fullName evidence="2">Uncharacterized protein</fullName>
    </submittedName>
</protein>
<keyword evidence="1" id="KW-0472">Membrane</keyword>
<dbReference type="KEGG" id="nah:F5544_04400"/>
<evidence type="ECO:0000313" key="2">
    <source>
        <dbReference type="EMBL" id="QIS08794.1"/>
    </source>
</evidence>
<organism evidence="2 3">
    <name type="scientific">Nocardia arthritidis</name>
    <dbReference type="NCBI Taxonomy" id="228602"/>
    <lineage>
        <taxon>Bacteria</taxon>
        <taxon>Bacillati</taxon>
        <taxon>Actinomycetota</taxon>
        <taxon>Actinomycetes</taxon>
        <taxon>Mycobacteriales</taxon>
        <taxon>Nocardiaceae</taxon>
        <taxon>Nocardia</taxon>
    </lineage>
</organism>
<reference evidence="2 3" key="1">
    <citation type="journal article" date="2019" name="ACS Chem. Biol.">
        <title>Identification and Mobilization of a Cryptic Antibiotic Biosynthesis Gene Locus from a Human-Pathogenic Nocardia Isolate.</title>
        <authorList>
            <person name="Herisse M."/>
            <person name="Ishida K."/>
            <person name="Porter J.L."/>
            <person name="Howden B."/>
            <person name="Hertweck C."/>
            <person name="Stinear T.P."/>
            <person name="Pidot S.J."/>
        </authorList>
    </citation>
    <scope>NUCLEOTIDE SEQUENCE [LARGE SCALE GENOMIC DNA]</scope>
    <source>
        <strain evidence="2 3">AUSMDU00012717</strain>
    </source>
</reference>
<keyword evidence="1" id="KW-0812">Transmembrane</keyword>
<dbReference type="EMBL" id="CP046172">
    <property type="protein sequence ID" value="QIS08794.1"/>
    <property type="molecule type" value="Genomic_DNA"/>
</dbReference>
<evidence type="ECO:0000313" key="3">
    <source>
        <dbReference type="Proteomes" id="UP000503540"/>
    </source>
</evidence>
<keyword evidence="3" id="KW-1185">Reference proteome</keyword>
<proteinExistence type="predicted"/>